<dbReference type="EMBL" id="CVLB01000003">
    <property type="protein sequence ID" value="CRF35275.1"/>
    <property type="molecule type" value="Genomic_DNA"/>
</dbReference>
<dbReference type="GO" id="GO:0016020">
    <property type="term" value="C:membrane"/>
    <property type="evidence" value="ECO:0007669"/>
    <property type="project" value="UniProtKB-SubCell"/>
</dbReference>
<keyword evidence="8" id="KW-1185">Reference proteome</keyword>
<comment type="similarity">
    <text evidence="2">Belongs to the NlpA lipoprotein family.</text>
</comment>
<protein>
    <submittedName>
        <fullName evidence="7">Membrane protein</fullName>
    </submittedName>
</protein>
<dbReference type="OrthoDB" id="306564at2"/>
<evidence type="ECO:0000256" key="3">
    <source>
        <dbReference type="ARBA" id="ARBA00022729"/>
    </source>
</evidence>
<dbReference type="PANTHER" id="PTHR30429:SF3">
    <property type="entry name" value="LIPOPROTEIN"/>
    <property type="match status" value="1"/>
</dbReference>
<keyword evidence="5" id="KW-0564">Palmitate</keyword>
<dbReference type="AlphaFoldDB" id="A0A0G4KB09"/>
<dbReference type="RefSeq" id="WP_048595923.1">
    <property type="nucleotide sequence ID" value="NZ_CVLB01000003.1"/>
</dbReference>
<dbReference type="Gene3D" id="3.40.190.10">
    <property type="entry name" value="Periplasmic binding protein-like II"/>
    <property type="match status" value="2"/>
</dbReference>
<dbReference type="InterPro" id="IPR004872">
    <property type="entry name" value="Lipoprotein_NlpA"/>
</dbReference>
<evidence type="ECO:0000256" key="5">
    <source>
        <dbReference type="ARBA" id="ARBA00023139"/>
    </source>
</evidence>
<keyword evidence="3" id="KW-0732">Signal</keyword>
<dbReference type="Pfam" id="PF03180">
    <property type="entry name" value="Lipoprotein_9"/>
    <property type="match status" value="1"/>
</dbReference>
<accession>A0A0G4KB09</accession>
<gene>
    <name evidence="7" type="ORF">BRSU_2546</name>
</gene>
<evidence type="ECO:0000256" key="4">
    <source>
        <dbReference type="ARBA" id="ARBA00023136"/>
    </source>
</evidence>
<dbReference type="SUPFAM" id="SSF53850">
    <property type="entry name" value="Periplasmic binding protein-like II"/>
    <property type="match status" value="1"/>
</dbReference>
<dbReference type="Proteomes" id="UP000043763">
    <property type="component" value="Unassembled WGS sequence"/>
</dbReference>
<reference evidence="8" key="1">
    <citation type="submission" date="2015-04" db="EMBL/GenBank/DDBJ databases">
        <authorList>
            <person name="Mushtaq Mamoona"/>
        </authorList>
    </citation>
    <scope>NUCLEOTIDE SEQUENCE [LARGE SCALE GENOMIC DNA]</scope>
    <source>
        <strain evidence="8">AN4859/03</strain>
    </source>
</reference>
<dbReference type="PANTHER" id="PTHR30429">
    <property type="entry name" value="D-METHIONINE-BINDING LIPOPROTEIN METQ"/>
    <property type="match status" value="1"/>
</dbReference>
<keyword evidence="4" id="KW-0472">Membrane</keyword>
<evidence type="ECO:0000256" key="6">
    <source>
        <dbReference type="ARBA" id="ARBA00023288"/>
    </source>
</evidence>
<name>A0A0G4KB09_9SPIR</name>
<proteinExistence type="inferred from homology"/>
<keyword evidence="6" id="KW-0449">Lipoprotein</keyword>
<comment type="subcellular location">
    <subcellularLocation>
        <location evidence="1">Membrane</location>
        <topology evidence="1">Lipid-anchor</topology>
    </subcellularLocation>
</comment>
<sequence>MKKLLFILFLLLFIISCNCKKEEVVKIGYIGELDMSIWEYVANEMKEQNILLELIQFSDYSIINKALNSKHIDLNHFQHYAYFVNATNKNDYYLSIIDKTFIAAMNMYSENLTNLSQLQLHSKIAVPKDEVNLSRSLKILESIGLLKLIRKNNINYNFTTNDIRENYLKLEFVAVEADDVYSVMSFVDGAFVNLNLNFDFKDSNILYYDDPSKYDSDMYINLIVARLEDEDNSVYKKIAETYKKRIKEVVESGKLNGIIINY</sequence>
<evidence type="ECO:0000256" key="2">
    <source>
        <dbReference type="ARBA" id="ARBA00008973"/>
    </source>
</evidence>
<organism evidence="7 8">
    <name type="scientific">Brachyspira suanatina</name>
    <dbReference type="NCBI Taxonomy" id="381802"/>
    <lineage>
        <taxon>Bacteria</taxon>
        <taxon>Pseudomonadati</taxon>
        <taxon>Spirochaetota</taxon>
        <taxon>Spirochaetia</taxon>
        <taxon>Brachyspirales</taxon>
        <taxon>Brachyspiraceae</taxon>
        <taxon>Brachyspira</taxon>
    </lineage>
</organism>
<dbReference type="PROSITE" id="PS51257">
    <property type="entry name" value="PROKAR_LIPOPROTEIN"/>
    <property type="match status" value="1"/>
</dbReference>
<evidence type="ECO:0000313" key="7">
    <source>
        <dbReference type="EMBL" id="CRF35275.1"/>
    </source>
</evidence>
<evidence type="ECO:0000256" key="1">
    <source>
        <dbReference type="ARBA" id="ARBA00004635"/>
    </source>
</evidence>
<evidence type="ECO:0000313" key="8">
    <source>
        <dbReference type="Proteomes" id="UP000043763"/>
    </source>
</evidence>